<organism evidence="3 4">
    <name type="scientific">Tistrella bauzanensis</name>
    <dbReference type="NCBI Taxonomy" id="657419"/>
    <lineage>
        <taxon>Bacteria</taxon>
        <taxon>Pseudomonadati</taxon>
        <taxon>Pseudomonadota</taxon>
        <taxon>Alphaproteobacteria</taxon>
        <taxon>Geminicoccales</taxon>
        <taxon>Geminicoccaceae</taxon>
        <taxon>Tistrella</taxon>
    </lineage>
</organism>
<dbReference type="InterPro" id="IPR001031">
    <property type="entry name" value="Thioesterase"/>
</dbReference>
<name>A0ABQ1IE32_9PROT</name>
<dbReference type="PANTHER" id="PTHR11487">
    <property type="entry name" value="THIOESTERASE"/>
    <property type="match status" value="1"/>
</dbReference>
<evidence type="ECO:0000313" key="3">
    <source>
        <dbReference type="EMBL" id="GGB36085.1"/>
    </source>
</evidence>
<dbReference type="Gene3D" id="3.40.50.1820">
    <property type="entry name" value="alpha/beta hydrolase"/>
    <property type="match status" value="1"/>
</dbReference>
<dbReference type="Pfam" id="PF00975">
    <property type="entry name" value="Thioesterase"/>
    <property type="match status" value="1"/>
</dbReference>
<gene>
    <name evidence="3" type="ORF">GCM10011505_16940</name>
</gene>
<evidence type="ECO:0000259" key="2">
    <source>
        <dbReference type="Pfam" id="PF00975"/>
    </source>
</evidence>
<dbReference type="PANTHER" id="PTHR11487:SF0">
    <property type="entry name" value="S-ACYL FATTY ACID SYNTHASE THIOESTERASE, MEDIUM CHAIN"/>
    <property type="match status" value="1"/>
</dbReference>
<sequence length="263" mass="28054">MHATANRWVQPAGQRWLTGPAGRDLARWRLICIPHAGGGASSFRPWDALTGGDVELLVAQLPGRESRFREPALDRVQPVVAALADAIALLAPKPTVLFGHSMGAMLAYELARRLIQTAPSQGPRLLAVSGRTPPGSRSTLKDLLGMDDNDFARALSERYDGIPAALMADPALMAVFLPTLRADFRMVAEYEPKPAELSALPCPILAMGGIDDRHAAPETLAGWQGFTTARFDSAIFPGGHFYLGSDPAAVVARLMAGLPDDLG</sequence>
<dbReference type="Proteomes" id="UP000603352">
    <property type="component" value="Unassembled WGS sequence"/>
</dbReference>
<keyword evidence="4" id="KW-1185">Reference proteome</keyword>
<accession>A0ABQ1IE32</accession>
<feature type="domain" description="Thioesterase" evidence="2">
    <location>
        <begin position="29"/>
        <end position="251"/>
    </location>
</feature>
<reference evidence="4" key="1">
    <citation type="journal article" date="2019" name="Int. J. Syst. Evol. Microbiol.">
        <title>The Global Catalogue of Microorganisms (GCM) 10K type strain sequencing project: providing services to taxonomists for standard genome sequencing and annotation.</title>
        <authorList>
            <consortium name="The Broad Institute Genomics Platform"/>
            <consortium name="The Broad Institute Genome Sequencing Center for Infectious Disease"/>
            <person name="Wu L."/>
            <person name="Ma J."/>
        </authorList>
    </citation>
    <scope>NUCLEOTIDE SEQUENCE [LARGE SCALE GENOMIC DNA]</scope>
    <source>
        <strain evidence="4">CGMCC 1.10188</strain>
    </source>
</reference>
<comment type="similarity">
    <text evidence="1">Belongs to the thioesterase family.</text>
</comment>
<dbReference type="InterPro" id="IPR029058">
    <property type="entry name" value="AB_hydrolase_fold"/>
</dbReference>
<dbReference type="EMBL" id="BMDZ01000014">
    <property type="protein sequence ID" value="GGB36085.1"/>
    <property type="molecule type" value="Genomic_DNA"/>
</dbReference>
<proteinExistence type="inferred from homology"/>
<evidence type="ECO:0000313" key="4">
    <source>
        <dbReference type="Proteomes" id="UP000603352"/>
    </source>
</evidence>
<evidence type="ECO:0000256" key="1">
    <source>
        <dbReference type="ARBA" id="ARBA00007169"/>
    </source>
</evidence>
<protein>
    <submittedName>
        <fullName evidence="3">Thioesterase</fullName>
    </submittedName>
</protein>
<dbReference type="SUPFAM" id="SSF53474">
    <property type="entry name" value="alpha/beta-Hydrolases"/>
    <property type="match status" value="1"/>
</dbReference>
<dbReference type="RefSeq" id="WP_188576742.1">
    <property type="nucleotide sequence ID" value="NZ_BMDZ01000014.1"/>
</dbReference>
<dbReference type="InterPro" id="IPR012223">
    <property type="entry name" value="TEII"/>
</dbReference>
<comment type="caution">
    <text evidence="3">The sequence shown here is derived from an EMBL/GenBank/DDBJ whole genome shotgun (WGS) entry which is preliminary data.</text>
</comment>